<reference evidence="4" key="1">
    <citation type="submission" date="2023-05" db="EMBL/GenBank/DDBJ databases">
        <title>Anaerotaeda fermentans gen. nov., sp. nov., a novel anaerobic planctomycete of the new family within the order Sedimentisphaerales isolated from Taman Peninsula, Russia.</title>
        <authorList>
            <person name="Khomyakova M.A."/>
            <person name="Merkel A.Y."/>
            <person name="Slobodkin A.I."/>
        </authorList>
    </citation>
    <scope>NUCLEOTIDE SEQUENCE</scope>
    <source>
        <strain evidence="4">M17dextr</strain>
    </source>
</reference>
<proteinExistence type="predicted"/>
<name>A0AAW6U305_9BACT</name>
<evidence type="ECO:0000259" key="3">
    <source>
        <dbReference type="Pfam" id="PF16871"/>
    </source>
</evidence>
<gene>
    <name evidence="4" type="ORF">QJ522_15705</name>
</gene>
<accession>A0AAW6U305</accession>
<evidence type="ECO:0000313" key="4">
    <source>
        <dbReference type="EMBL" id="MDI6450506.1"/>
    </source>
</evidence>
<evidence type="ECO:0000256" key="1">
    <source>
        <dbReference type="SAM" id="MobiDB-lite"/>
    </source>
</evidence>
<dbReference type="InterPro" id="IPR021862">
    <property type="entry name" value="DUF3472"/>
</dbReference>
<dbReference type="AlphaFoldDB" id="A0AAW6U305"/>
<dbReference type="Pfam" id="PF16871">
    <property type="entry name" value="DUF5077"/>
    <property type="match status" value="1"/>
</dbReference>
<feature type="region of interest" description="Disordered" evidence="1">
    <location>
        <begin position="410"/>
        <end position="433"/>
    </location>
</feature>
<dbReference type="EMBL" id="JASCXX010000021">
    <property type="protein sequence ID" value="MDI6450506.1"/>
    <property type="molecule type" value="Genomic_DNA"/>
</dbReference>
<keyword evidence="2" id="KW-0732">Signal</keyword>
<protein>
    <submittedName>
        <fullName evidence="4">DUF3472 domain-containing protein</fullName>
    </submittedName>
</protein>
<dbReference type="Proteomes" id="UP001431776">
    <property type="component" value="Unassembled WGS sequence"/>
</dbReference>
<dbReference type="RefSeq" id="WP_349245916.1">
    <property type="nucleotide sequence ID" value="NZ_JASCXX010000021.1"/>
</dbReference>
<feature type="domain" description="DUF5077" evidence="3">
    <location>
        <begin position="30"/>
        <end position="150"/>
    </location>
</feature>
<feature type="signal peptide" evidence="2">
    <location>
        <begin position="1"/>
        <end position="25"/>
    </location>
</feature>
<feature type="chain" id="PRO_5043543606" evidence="2">
    <location>
        <begin position="26"/>
        <end position="433"/>
    </location>
</feature>
<organism evidence="4 5">
    <name type="scientific">Anaerobaca lacustris</name>
    <dbReference type="NCBI Taxonomy" id="3044600"/>
    <lineage>
        <taxon>Bacteria</taxon>
        <taxon>Pseudomonadati</taxon>
        <taxon>Planctomycetota</taxon>
        <taxon>Phycisphaerae</taxon>
        <taxon>Sedimentisphaerales</taxon>
        <taxon>Anaerobacaceae</taxon>
        <taxon>Anaerobaca</taxon>
    </lineage>
</organism>
<sequence length="433" mass="47954">MPTMKHASCLLTVLALAMSAAATHAAEWSVPVAGNAFRTAPAPGSDGFRRNGAIAWADAEGVFSIYFHVDRPAILSLALHASVPAGHSTLVVRIGERTVQTSIEGADPAPHRIGRIEVVQAGYVRVDLQGAERDGSVYAEIRDLLISSDTEDLVLDYVKTNQGNLFYWGRRGPSVHLRYEVPQDRTLQYAYSEITVPPGQDPIGSFFMANGFGEGYFGIQVNGPEERRVLFSVWSPFQTDNPRDIPEDQRIVALGSGPGVRVGEFGNEGSGGQSFLVYPWTAGTTYRFLTEVKPDGQGSTIYTAWFGDKSAGQWRLIASFRRPKTDTHLRGFHSFLESFHPSFGHVGRRAYHGNVWVRDTEGQWHECTRARFSADATGRGRHRLDFTGGAEGERFFLRNCGFFNETGKPGETFTRRSTADQRPDIDFDSLQRR</sequence>
<keyword evidence="5" id="KW-1185">Reference proteome</keyword>
<dbReference type="InterPro" id="IPR031712">
    <property type="entry name" value="DUF5077"/>
</dbReference>
<feature type="compositionally biased region" description="Basic and acidic residues" evidence="1">
    <location>
        <begin position="413"/>
        <end position="433"/>
    </location>
</feature>
<evidence type="ECO:0000313" key="5">
    <source>
        <dbReference type="Proteomes" id="UP001431776"/>
    </source>
</evidence>
<evidence type="ECO:0000256" key="2">
    <source>
        <dbReference type="SAM" id="SignalP"/>
    </source>
</evidence>
<comment type="caution">
    <text evidence="4">The sequence shown here is derived from an EMBL/GenBank/DDBJ whole genome shotgun (WGS) entry which is preliminary data.</text>
</comment>
<dbReference type="Pfam" id="PF11958">
    <property type="entry name" value="DUF3472"/>
    <property type="match status" value="1"/>
</dbReference>